<comment type="caution">
    <text evidence="4">The sequence shown here is derived from an EMBL/GenBank/DDBJ whole genome shotgun (WGS) entry which is preliminary data.</text>
</comment>
<dbReference type="AlphaFoldDB" id="A0A813M858"/>
<evidence type="ECO:0000313" key="4">
    <source>
        <dbReference type="EMBL" id="CAF0713242.1"/>
    </source>
</evidence>
<dbReference type="OrthoDB" id="10161537at2759"/>
<evidence type="ECO:0000259" key="3">
    <source>
        <dbReference type="PROSITE" id="PS50002"/>
    </source>
</evidence>
<dbReference type="EMBL" id="CAJNOC010000081">
    <property type="protein sequence ID" value="CAF0713242.1"/>
    <property type="molecule type" value="Genomic_DNA"/>
</dbReference>
<keyword evidence="5" id="KW-1185">Reference proteome</keyword>
<evidence type="ECO:0000256" key="1">
    <source>
        <dbReference type="ARBA" id="ARBA00022443"/>
    </source>
</evidence>
<accession>A0A813M858</accession>
<reference evidence="4" key="1">
    <citation type="submission" date="2021-02" db="EMBL/GenBank/DDBJ databases">
        <authorList>
            <person name="Nowell W R."/>
        </authorList>
    </citation>
    <scope>NUCLEOTIDE SEQUENCE</scope>
    <source>
        <strain evidence="4">Ploen Becks lab</strain>
    </source>
</reference>
<feature type="domain" description="SH3" evidence="3">
    <location>
        <begin position="197"/>
        <end position="261"/>
    </location>
</feature>
<dbReference type="SUPFAM" id="SSF50044">
    <property type="entry name" value="SH3-domain"/>
    <property type="match status" value="1"/>
</dbReference>
<dbReference type="PROSITE" id="PS50002">
    <property type="entry name" value="SH3"/>
    <property type="match status" value="1"/>
</dbReference>
<dbReference type="Proteomes" id="UP000663879">
    <property type="component" value="Unassembled WGS sequence"/>
</dbReference>
<organism evidence="4 5">
    <name type="scientific">Brachionus calyciflorus</name>
    <dbReference type="NCBI Taxonomy" id="104777"/>
    <lineage>
        <taxon>Eukaryota</taxon>
        <taxon>Metazoa</taxon>
        <taxon>Spiralia</taxon>
        <taxon>Gnathifera</taxon>
        <taxon>Rotifera</taxon>
        <taxon>Eurotatoria</taxon>
        <taxon>Monogononta</taxon>
        <taxon>Pseudotrocha</taxon>
        <taxon>Ploima</taxon>
        <taxon>Brachionidae</taxon>
        <taxon>Brachionus</taxon>
    </lineage>
</organism>
<dbReference type="InterPro" id="IPR036028">
    <property type="entry name" value="SH3-like_dom_sf"/>
</dbReference>
<protein>
    <recommendedName>
        <fullName evidence="3">SH3 domain-containing protein</fullName>
    </recommendedName>
</protein>
<dbReference type="Gene3D" id="2.30.30.40">
    <property type="entry name" value="SH3 Domains"/>
    <property type="match status" value="1"/>
</dbReference>
<keyword evidence="1 2" id="KW-0728">SH3 domain</keyword>
<proteinExistence type="predicted"/>
<evidence type="ECO:0000313" key="5">
    <source>
        <dbReference type="Proteomes" id="UP000663879"/>
    </source>
</evidence>
<evidence type="ECO:0000256" key="2">
    <source>
        <dbReference type="PROSITE-ProRule" id="PRU00192"/>
    </source>
</evidence>
<dbReference type="InterPro" id="IPR001452">
    <property type="entry name" value="SH3_domain"/>
</dbReference>
<gene>
    <name evidence="4" type="ORF">OXX778_LOCUS1315</name>
</gene>
<sequence>MSKQMNKFIEKAKSKLCNGLSLNVCIKANQSLNESTYLPVTKVDFITPVKVQQTAVKPLKKSTARVNLFKKSPNKVSQLEQTTMNISQFPLLINSPKTKQQVASTCIESSTIFSDEEHSPSMSGIYRQDSIETQLESTTSDYGSNLSSAFSNVMYESPQCQNHNSTRFSQMEQDSFGLISKDFQSVNINMFTEEIQESNELYVCCVSYSALNQSELSIEFSERLELIQGSEYKYKDFCLVKNIITNESGYVPKYSICLLSQFLSDIKVLTN</sequence>
<name>A0A813M858_9BILA</name>